<feature type="compositionally biased region" description="Low complexity" evidence="1">
    <location>
        <begin position="1"/>
        <end position="33"/>
    </location>
</feature>
<keyword evidence="3" id="KW-1185">Reference proteome</keyword>
<feature type="compositionally biased region" description="Basic and acidic residues" evidence="1">
    <location>
        <begin position="168"/>
        <end position="201"/>
    </location>
</feature>
<sequence length="510" mass="56621">MKESIRSPSSPARFAASRLSPSSPSSHINVPRSVQPPPPRSDASYILSLSGHRDLTRRRHESHDLNWCRDQLTQLSKELRRRMDSVRIREERVGEIEGEVMQRCSIAVEEVIREVNRRVKGEYETRLNDLERVVRTYDVKVKSVVDENARLKRELRETKLENAKIKVDREREAKEREREKRRADIKKWKDGKKEGKVEGKDGGGGSKAVGGNNSGGGDKELQLAVATLKQKLELATRTASLFEMGCMGMSSLFPSPVNGAAKGGARKVKEIAPCLVRMCAAAETAERKLALCRAINFITADKESIKTGKAIDTTGFAKTVKDWMDDKDAVIRFEAAVCIIRNAGREGELVEKAAELLADSVGVHGGVTKADDYVIKAHMFIKIIMNMFFYPNAKSVNSACKVWLHLIGGGRKAALIEAVTSEENIEAFKDTVVNIFSPPASVRKSNTNVMPAMVEEVQDVVSIVLQNAAAKRPPRLKGLRRVIERHLRESGGGQDFKTANLRSFLDYTAG</sequence>
<dbReference type="Proteomes" id="UP001165160">
    <property type="component" value="Unassembled WGS sequence"/>
</dbReference>
<dbReference type="AlphaFoldDB" id="A0A9W7FP87"/>
<evidence type="ECO:0000256" key="1">
    <source>
        <dbReference type="SAM" id="MobiDB-lite"/>
    </source>
</evidence>
<evidence type="ECO:0000313" key="3">
    <source>
        <dbReference type="Proteomes" id="UP001165160"/>
    </source>
</evidence>
<feature type="compositionally biased region" description="Gly residues" evidence="1">
    <location>
        <begin position="202"/>
        <end position="216"/>
    </location>
</feature>
<proteinExistence type="predicted"/>
<organism evidence="2 3">
    <name type="scientific">Triparma verrucosa</name>
    <dbReference type="NCBI Taxonomy" id="1606542"/>
    <lineage>
        <taxon>Eukaryota</taxon>
        <taxon>Sar</taxon>
        <taxon>Stramenopiles</taxon>
        <taxon>Ochrophyta</taxon>
        <taxon>Bolidophyceae</taxon>
        <taxon>Parmales</taxon>
        <taxon>Triparmaceae</taxon>
        <taxon>Triparma</taxon>
    </lineage>
</organism>
<gene>
    <name evidence="2" type="ORF">TrVE_jg2470</name>
</gene>
<feature type="region of interest" description="Disordered" evidence="1">
    <location>
        <begin position="168"/>
        <end position="216"/>
    </location>
</feature>
<protein>
    <submittedName>
        <fullName evidence="2">Uncharacterized protein</fullName>
    </submittedName>
</protein>
<evidence type="ECO:0000313" key="2">
    <source>
        <dbReference type="EMBL" id="GMI15586.1"/>
    </source>
</evidence>
<comment type="caution">
    <text evidence="2">The sequence shown here is derived from an EMBL/GenBank/DDBJ whole genome shotgun (WGS) entry which is preliminary data.</text>
</comment>
<feature type="region of interest" description="Disordered" evidence="1">
    <location>
        <begin position="1"/>
        <end position="44"/>
    </location>
</feature>
<dbReference type="EMBL" id="BRXX01000524">
    <property type="protein sequence ID" value="GMI15586.1"/>
    <property type="molecule type" value="Genomic_DNA"/>
</dbReference>
<name>A0A9W7FP87_9STRA</name>
<reference evidence="3" key="1">
    <citation type="journal article" date="2023" name="Commun. Biol.">
        <title>Genome analysis of Parmales, the sister group of diatoms, reveals the evolutionary specialization of diatoms from phago-mixotrophs to photoautotrophs.</title>
        <authorList>
            <person name="Ban H."/>
            <person name="Sato S."/>
            <person name="Yoshikawa S."/>
            <person name="Yamada K."/>
            <person name="Nakamura Y."/>
            <person name="Ichinomiya M."/>
            <person name="Sato N."/>
            <person name="Blanc-Mathieu R."/>
            <person name="Endo H."/>
            <person name="Kuwata A."/>
            <person name="Ogata H."/>
        </authorList>
    </citation>
    <scope>NUCLEOTIDE SEQUENCE [LARGE SCALE GENOMIC DNA]</scope>
    <source>
        <strain evidence="3">NIES 3699</strain>
    </source>
</reference>
<accession>A0A9W7FP87</accession>